<accession>A0A316G8D2</accession>
<reference evidence="2 3" key="1">
    <citation type="submission" date="2018-05" db="EMBL/GenBank/DDBJ databases">
        <title>Genomic Encyclopedia of Type Strains, Phase IV (KMG-IV): sequencing the most valuable type-strain genomes for metagenomic binning, comparative biology and taxonomic classification.</title>
        <authorList>
            <person name="Goeker M."/>
        </authorList>
    </citation>
    <scope>NUCLEOTIDE SEQUENCE [LARGE SCALE GENOMIC DNA]</scope>
    <source>
        <strain evidence="2 3">DSM 103371</strain>
    </source>
</reference>
<keyword evidence="1" id="KW-0472">Membrane</keyword>
<dbReference type="EMBL" id="QGGV01000005">
    <property type="protein sequence ID" value="PWK55960.1"/>
    <property type="molecule type" value="Genomic_DNA"/>
</dbReference>
<protein>
    <submittedName>
        <fullName evidence="2">Uncharacterized protein</fullName>
    </submittedName>
</protein>
<sequence length="79" mass="9228">MTVKNKLVRMVARTRLWVRRHIPVGLRWLVGLVVIALGFLGFLPILGFWMIPLGIAIAAMDIRPLWRRFGRRHALDRNE</sequence>
<keyword evidence="1" id="KW-1133">Transmembrane helix</keyword>
<name>A0A316G8D2_9RHOB</name>
<evidence type="ECO:0000313" key="3">
    <source>
        <dbReference type="Proteomes" id="UP000245390"/>
    </source>
</evidence>
<evidence type="ECO:0000256" key="1">
    <source>
        <dbReference type="SAM" id="Phobius"/>
    </source>
</evidence>
<keyword evidence="1" id="KW-0812">Transmembrane</keyword>
<feature type="transmembrane region" description="Helical" evidence="1">
    <location>
        <begin position="21"/>
        <end position="40"/>
    </location>
</feature>
<dbReference type="KEGG" id="salo:EF888_18485"/>
<organism evidence="2 3">
    <name type="scientific">Silicimonas algicola</name>
    <dbReference type="NCBI Taxonomy" id="1826607"/>
    <lineage>
        <taxon>Bacteria</taxon>
        <taxon>Pseudomonadati</taxon>
        <taxon>Pseudomonadota</taxon>
        <taxon>Alphaproteobacteria</taxon>
        <taxon>Rhodobacterales</taxon>
        <taxon>Paracoccaceae</taxon>
    </lineage>
</organism>
<comment type="caution">
    <text evidence="2">The sequence shown here is derived from an EMBL/GenBank/DDBJ whole genome shotgun (WGS) entry which is preliminary data.</text>
</comment>
<dbReference type="OrthoDB" id="5959103at2"/>
<dbReference type="AlphaFoldDB" id="A0A316G8D2"/>
<gene>
    <name evidence="2" type="ORF">C8D95_10522</name>
</gene>
<proteinExistence type="predicted"/>
<keyword evidence="3" id="KW-1185">Reference proteome</keyword>
<evidence type="ECO:0000313" key="2">
    <source>
        <dbReference type="EMBL" id="PWK55960.1"/>
    </source>
</evidence>
<dbReference type="Proteomes" id="UP000245390">
    <property type="component" value="Unassembled WGS sequence"/>
</dbReference>